<feature type="domain" description="CNA-B" evidence="3">
    <location>
        <begin position="1"/>
        <end position="61"/>
    </location>
</feature>
<feature type="non-terminal residue" evidence="4">
    <location>
        <position position="1"/>
    </location>
</feature>
<accession>A0A9D1EKD9</accession>
<dbReference type="InterPro" id="IPR008454">
    <property type="entry name" value="Collagen-bd_Cna-like_B-typ_dom"/>
</dbReference>
<dbReference type="Gene3D" id="2.60.40.1140">
    <property type="entry name" value="Collagen-binding surface protein Cna, B-type domain"/>
    <property type="match status" value="4"/>
</dbReference>
<evidence type="ECO:0000313" key="4">
    <source>
        <dbReference type="EMBL" id="HIR93277.1"/>
    </source>
</evidence>
<evidence type="ECO:0000256" key="2">
    <source>
        <dbReference type="SAM" id="Phobius"/>
    </source>
</evidence>
<proteinExistence type="predicted"/>
<dbReference type="EMBL" id="DVHU01000067">
    <property type="protein sequence ID" value="HIR93277.1"/>
    <property type="molecule type" value="Genomic_DNA"/>
</dbReference>
<gene>
    <name evidence="4" type="ORF">IAB98_07670</name>
</gene>
<dbReference type="CDD" id="cd00222">
    <property type="entry name" value="CollagenBindB"/>
    <property type="match status" value="4"/>
</dbReference>
<keyword evidence="2" id="KW-1133">Transmembrane helix</keyword>
<evidence type="ECO:0000256" key="1">
    <source>
        <dbReference type="SAM" id="MobiDB-lite"/>
    </source>
</evidence>
<feature type="compositionally biased region" description="Polar residues" evidence="1">
    <location>
        <begin position="162"/>
        <end position="172"/>
    </location>
</feature>
<feature type="region of interest" description="Disordered" evidence="1">
    <location>
        <begin position="162"/>
        <end position="183"/>
    </location>
</feature>
<dbReference type="AlphaFoldDB" id="A0A9D1EKD9"/>
<name>A0A9D1EKD9_9FIRM</name>
<feature type="transmembrane region" description="Helical" evidence="2">
    <location>
        <begin position="384"/>
        <end position="403"/>
    </location>
</feature>
<dbReference type="Pfam" id="PF05738">
    <property type="entry name" value="Cna_B"/>
    <property type="match status" value="4"/>
</dbReference>
<dbReference type="Proteomes" id="UP000886841">
    <property type="component" value="Unassembled WGS sequence"/>
</dbReference>
<reference evidence="4" key="1">
    <citation type="submission" date="2020-10" db="EMBL/GenBank/DDBJ databases">
        <authorList>
            <person name="Gilroy R."/>
        </authorList>
    </citation>
    <scope>NUCLEOTIDE SEQUENCE</scope>
    <source>
        <strain evidence="4">ChiSxjej1B13-7041</strain>
    </source>
</reference>
<dbReference type="SUPFAM" id="SSF49478">
    <property type="entry name" value="Cna protein B-type domain"/>
    <property type="match status" value="4"/>
</dbReference>
<keyword evidence="2" id="KW-0472">Membrane</keyword>
<feature type="region of interest" description="Disordered" evidence="1">
    <location>
        <begin position="346"/>
        <end position="383"/>
    </location>
</feature>
<organism evidence="4 5">
    <name type="scientific">Candidatus Egerieimonas intestinavium</name>
    <dbReference type="NCBI Taxonomy" id="2840777"/>
    <lineage>
        <taxon>Bacteria</taxon>
        <taxon>Bacillati</taxon>
        <taxon>Bacillota</taxon>
        <taxon>Clostridia</taxon>
        <taxon>Lachnospirales</taxon>
        <taxon>Lachnospiraceae</taxon>
        <taxon>Lachnospiraceae incertae sedis</taxon>
        <taxon>Candidatus Egerieimonas</taxon>
    </lineage>
</organism>
<evidence type="ECO:0000313" key="5">
    <source>
        <dbReference type="Proteomes" id="UP000886841"/>
    </source>
</evidence>
<evidence type="ECO:0000259" key="3">
    <source>
        <dbReference type="Pfam" id="PF05738"/>
    </source>
</evidence>
<feature type="domain" description="CNA-B" evidence="3">
    <location>
        <begin position="261"/>
        <end position="347"/>
    </location>
</feature>
<feature type="domain" description="CNA-B" evidence="3">
    <location>
        <begin position="69"/>
        <end position="160"/>
    </location>
</feature>
<sequence length="414" mass="45598">LYANGVELKDKVLTVTEEDGWAWSFTNLPKYENGVQINYTISEDAVTDYTTTVTGYDVTNSYTPGKTSVGVTKSWQDNNNQDGIRPESITVKLLANGKDTGKTLTLSKGNSWAGTFSDLDEYKDGELIKYTVEEEDFTNANQYETVITGNAETGYVITNSHTPATTEVSGSKTWDDGDNQDGKRPESITIRLYADGVELKDKVQTVTEEDSWAWSFTGLPKYEGGREIRYTITEDMVTGYQSEIRGMDVTNRYTPEQISLSVTKNWQDQADADGIRPESITVKLYADGKDTGKKLVLSQKNSWTGSFTDLDEYADGEKIVYTVEEEKVEGYDTVISGNAEKGYVICNSHTPDNPDTPEEPDTPGNSNTPNGGGPQTGDPTSLPLWSGLMAVSGIVLAGTLILARKKRYRGKHTK</sequence>
<comment type="caution">
    <text evidence="4">The sequence shown here is derived from an EMBL/GenBank/DDBJ whole genome shotgun (WGS) entry which is preliminary data.</text>
</comment>
<feature type="domain" description="CNA-B" evidence="3">
    <location>
        <begin position="168"/>
        <end position="251"/>
    </location>
</feature>
<reference evidence="4" key="2">
    <citation type="journal article" date="2021" name="PeerJ">
        <title>Extensive microbial diversity within the chicken gut microbiome revealed by metagenomics and culture.</title>
        <authorList>
            <person name="Gilroy R."/>
            <person name="Ravi A."/>
            <person name="Getino M."/>
            <person name="Pursley I."/>
            <person name="Horton D.L."/>
            <person name="Alikhan N.F."/>
            <person name="Baker D."/>
            <person name="Gharbi K."/>
            <person name="Hall N."/>
            <person name="Watson M."/>
            <person name="Adriaenssens E.M."/>
            <person name="Foster-Nyarko E."/>
            <person name="Jarju S."/>
            <person name="Secka A."/>
            <person name="Antonio M."/>
            <person name="Oren A."/>
            <person name="Chaudhuri R.R."/>
            <person name="La Ragione R."/>
            <person name="Hildebrand F."/>
            <person name="Pallen M.J."/>
        </authorList>
    </citation>
    <scope>NUCLEOTIDE SEQUENCE</scope>
    <source>
        <strain evidence="4">ChiSxjej1B13-7041</strain>
    </source>
</reference>
<keyword evidence="2" id="KW-0812">Transmembrane</keyword>
<protein>
    <submittedName>
        <fullName evidence="4">Cna B-type domain-containing protein</fullName>
    </submittedName>
</protein>
<dbReference type="NCBIfam" id="TIGR01167">
    <property type="entry name" value="LPXTG_anchor"/>
    <property type="match status" value="1"/>
</dbReference>